<dbReference type="Gene3D" id="1.10.150.130">
    <property type="match status" value="1"/>
</dbReference>
<dbReference type="Proteomes" id="UP000192477">
    <property type="component" value="Unassembled WGS sequence"/>
</dbReference>
<evidence type="ECO:0000259" key="7">
    <source>
        <dbReference type="PROSITE" id="PS51900"/>
    </source>
</evidence>
<accession>A0A1V8YD86</accession>
<comment type="similarity">
    <text evidence="1">Belongs to the 'phage' integrase family.</text>
</comment>
<dbReference type="InterPro" id="IPR004107">
    <property type="entry name" value="Integrase_SAM-like_N"/>
</dbReference>
<keyword evidence="2" id="KW-0229">DNA integration</keyword>
<dbReference type="PANTHER" id="PTHR30349:SF64">
    <property type="entry name" value="PROPHAGE INTEGRASE INTD-RELATED"/>
    <property type="match status" value="1"/>
</dbReference>
<keyword evidence="3 5" id="KW-0238">DNA-binding</keyword>
<dbReference type="AlphaFoldDB" id="A0A1V8YD86"/>
<dbReference type="InterPro" id="IPR044068">
    <property type="entry name" value="CB"/>
</dbReference>
<dbReference type="PROSITE" id="PS51900">
    <property type="entry name" value="CB"/>
    <property type="match status" value="1"/>
</dbReference>
<dbReference type="SUPFAM" id="SSF56349">
    <property type="entry name" value="DNA breaking-rejoining enzymes"/>
    <property type="match status" value="1"/>
</dbReference>
<dbReference type="Pfam" id="PF14659">
    <property type="entry name" value="Phage_int_SAM_3"/>
    <property type="match status" value="1"/>
</dbReference>
<dbReference type="RefSeq" id="WP_081183374.1">
    <property type="nucleotide sequence ID" value="NZ_MJEA01000004.1"/>
</dbReference>
<dbReference type="InterPro" id="IPR013762">
    <property type="entry name" value="Integrase-like_cat_sf"/>
</dbReference>
<dbReference type="InterPro" id="IPR011010">
    <property type="entry name" value="DNA_brk_join_enz"/>
</dbReference>
<dbReference type="CDD" id="cd01189">
    <property type="entry name" value="INT_ICEBs1_C_like"/>
    <property type="match status" value="1"/>
</dbReference>
<evidence type="ECO:0000256" key="5">
    <source>
        <dbReference type="PROSITE-ProRule" id="PRU01248"/>
    </source>
</evidence>
<feature type="domain" description="Core-binding (CB)" evidence="7">
    <location>
        <begin position="59"/>
        <end position="147"/>
    </location>
</feature>
<dbReference type="InterPro" id="IPR050090">
    <property type="entry name" value="Tyrosine_recombinase_XerCD"/>
</dbReference>
<comment type="caution">
    <text evidence="8">The sequence shown here is derived from an EMBL/GenBank/DDBJ whole genome shotgun (WGS) entry which is preliminary data.</text>
</comment>
<evidence type="ECO:0000313" key="9">
    <source>
        <dbReference type="Proteomes" id="UP000192477"/>
    </source>
</evidence>
<organism evidence="8 9">
    <name type="scientific">Enterococcus villorum</name>
    <dbReference type="NCBI Taxonomy" id="112904"/>
    <lineage>
        <taxon>Bacteria</taxon>
        <taxon>Bacillati</taxon>
        <taxon>Bacillota</taxon>
        <taxon>Bacilli</taxon>
        <taxon>Lactobacillales</taxon>
        <taxon>Enterococcaceae</taxon>
        <taxon>Enterococcus</taxon>
    </lineage>
</organism>
<dbReference type="EMBL" id="MJEA01000004">
    <property type="protein sequence ID" value="OQO70597.1"/>
    <property type="molecule type" value="Genomic_DNA"/>
</dbReference>
<sequence>MIKKIDNGYLLDVSLGIDPITKKQRRKRVKVGTKKEAQHLETKFLKLYHENKLPTQLDISLTNIFDIYEEKYTHNLKPSYKISQKRLFENYVKPYFNNVPLKLIKKNQIYEFQQSLKNQKPARKDHLSPKTINMILIHLTKLFNIAIKEGFVFENPCTQVDKLKVSKREIDFWTLEEFKLFISHIDKTKPYLKLFYQVAFFSGMRAGEMIALTWEDIDFYHNKIRVNKSAKLINGSYVTTEPKTKNSIRYITMNNKIISLLKQWKDMQPDFLVKNFQNVNTNDLLVFQYSEKHPSSDYFSKQIKKIIQKNDLDLKIIRLHDFRHSHVALLIHNNEKNTTIKERLGHASITTTIDTYGHLYPNSQKAMSDKFDEYDIFEL</sequence>
<dbReference type="Gene3D" id="1.10.443.10">
    <property type="entry name" value="Intergrase catalytic core"/>
    <property type="match status" value="1"/>
</dbReference>
<proteinExistence type="inferred from homology"/>
<dbReference type="PROSITE" id="PS51898">
    <property type="entry name" value="TYR_RECOMBINASE"/>
    <property type="match status" value="1"/>
</dbReference>
<gene>
    <name evidence="8" type="ORF">BH747_06140</name>
</gene>
<evidence type="ECO:0000313" key="8">
    <source>
        <dbReference type="EMBL" id="OQO70597.1"/>
    </source>
</evidence>
<evidence type="ECO:0000256" key="3">
    <source>
        <dbReference type="ARBA" id="ARBA00023125"/>
    </source>
</evidence>
<evidence type="ECO:0000256" key="4">
    <source>
        <dbReference type="ARBA" id="ARBA00023172"/>
    </source>
</evidence>
<dbReference type="InterPro" id="IPR002104">
    <property type="entry name" value="Integrase_catalytic"/>
</dbReference>
<evidence type="ECO:0000259" key="6">
    <source>
        <dbReference type="PROSITE" id="PS51898"/>
    </source>
</evidence>
<evidence type="ECO:0000256" key="2">
    <source>
        <dbReference type="ARBA" id="ARBA00022908"/>
    </source>
</evidence>
<dbReference type="GO" id="GO:0015074">
    <property type="term" value="P:DNA integration"/>
    <property type="evidence" value="ECO:0007669"/>
    <property type="project" value="UniProtKB-KW"/>
</dbReference>
<protein>
    <submittedName>
        <fullName evidence="8">Integrase</fullName>
    </submittedName>
</protein>
<dbReference type="PANTHER" id="PTHR30349">
    <property type="entry name" value="PHAGE INTEGRASE-RELATED"/>
    <property type="match status" value="1"/>
</dbReference>
<dbReference type="STRING" id="112904.BH747_06140"/>
<dbReference type="Pfam" id="PF00589">
    <property type="entry name" value="Phage_integrase"/>
    <property type="match status" value="1"/>
</dbReference>
<keyword evidence="4" id="KW-0233">DNA recombination</keyword>
<evidence type="ECO:0000256" key="1">
    <source>
        <dbReference type="ARBA" id="ARBA00008857"/>
    </source>
</evidence>
<dbReference type="InterPro" id="IPR010998">
    <property type="entry name" value="Integrase_recombinase_N"/>
</dbReference>
<reference evidence="8 9" key="1">
    <citation type="journal article" date="2017" name="BMC Microbiol.">
        <title>Comparative genomics of Enterococcus spp. isolated from bovine feces.</title>
        <authorList>
            <person name="Beukers A.G."/>
            <person name="Zaheer R."/>
            <person name="Goji N."/>
            <person name="Amoako K.K."/>
            <person name="Chaves A.V."/>
            <person name="Ward M.P."/>
            <person name="McAllister T.A."/>
        </authorList>
    </citation>
    <scope>NUCLEOTIDE SEQUENCE [LARGE SCALE GENOMIC DNA]</scope>
    <source>
        <strain evidence="8 9">F1129D 143</strain>
    </source>
</reference>
<name>A0A1V8YD86_9ENTE</name>
<dbReference type="GO" id="GO:0006310">
    <property type="term" value="P:DNA recombination"/>
    <property type="evidence" value="ECO:0007669"/>
    <property type="project" value="UniProtKB-KW"/>
</dbReference>
<dbReference type="GO" id="GO:0003677">
    <property type="term" value="F:DNA binding"/>
    <property type="evidence" value="ECO:0007669"/>
    <property type="project" value="UniProtKB-UniRule"/>
</dbReference>
<dbReference type="OrthoDB" id="9803188at2"/>
<feature type="domain" description="Tyr recombinase" evidence="6">
    <location>
        <begin position="168"/>
        <end position="369"/>
    </location>
</feature>